<name>A0A7V0T6Y4_UNCW3</name>
<proteinExistence type="predicted"/>
<feature type="domain" description="DUF2089" evidence="1">
    <location>
        <begin position="43"/>
        <end position="87"/>
    </location>
</feature>
<evidence type="ECO:0000313" key="3">
    <source>
        <dbReference type="EMBL" id="HDQ99955.1"/>
    </source>
</evidence>
<dbReference type="Pfam" id="PF09862">
    <property type="entry name" value="DUF2089"/>
    <property type="match status" value="1"/>
</dbReference>
<dbReference type="Proteomes" id="UP000885672">
    <property type="component" value="Unassembled WGS sequence"/>
</dbReference>
<evidence type="ECO:0000259" key="2">
    <source>
        <dbReference type="Pfam" id="PF22747"/>
    </source>
</evidence>
<dbReference type="Pfam" id="PF22747">
    <property type="entry name" value="Zn_ribbon_DUF2089"/>
    <property type="match status" value="1"/>
</dbReference>
<comment type="caution">
    <text evidence="3">The sequence shown here is derived from an EMBL/GenBank/DDBJ whole genome shotgun (WGS) entry which is preliminary data.</text>
</comment>
<dbReference type="InterPro" id="IPR018658">
    <property type="entry name" value="DUF2089"/>
</dbReference>
<protein>
    <submittedName>
        <fullName evidence="3">DUF2089 domain-containing protein</fullName>
    </submittedName>
</protein>
<reference evidence="3" key="1">
    <citation type="journal article" date="2020" name="mSystems">
        <title>Genome- and Community-Level Interaction Insights into Carbon Utilization and Element Cycling Functions of Hydrothermarchaeota in Hydrothermal Sediment.</title>
        <authorList>
            <person name="Zhou Z."/>
            <person name="Liu Y."/>
            <person name="Xu W."/>
            <person name="Pan J."/>
            <person name="Luo Z.H."/>
            <person name="Li M."/>
        </authorList>
    </citation>
    <scope>NUCLEOTIDE SEQUENCE [LARGE SCALE GENOMIC DNA]</scope>
    <source>
        <strain evidence="3">SpSt-1182</strain>
    </source>
</reference>
<feature type="domain" description="DUF2089" evidence="2">
    <location>
        <begin position="10"/>
        <end position="41"/>
    </location>
</feature>
<sequence length="130" mass="14521">MKTAHLINRCPVCTGRMTVSELRCEECDVSVRGRFEVPALCRLPKELYEFLLVFVRNRGVIREVERELGISYPTVRSRLDAVLAALDTGGAGVRVTAESDRVIEMLERGEVTPEEAERMLRGEEPGGGNE</sequence>
<dbReference type="AlphaFoldDB" id="A0A7V0T6Y4"/>
<gene>
    <name evidence="3" type="ORF">ENN51_06705</name>
</gene>
<dbReference type="EMBL" id="DSBX01000254">
    <property type="protein sequence ID" value="HDQ99955.1"/>
    <property type="molecule type" value="Genomic_DNA"/>
</dbReference>
<organism evidence="3">
    <name type="scientific">candidate division WOR-3 bacterium</name>
    <dbReference type="NCBI Taxonomy" id="2052148"/>
    <lineage>
        <taxon>Bacteria</taxon>
        <taxon>Bacteria division WOR-3</taxon>
    </lineage>
</organism>
<evidence type="ECO:0000259" key="1">
    <source>
        <dbReference type="Pfam" id="PF09862"/>
    </source>
</evidence>
<dbReference type="InterPro" id="IPR053957">
    <property type="entry name" value="DUF2089_Zn_ribbon"/>
</dbReference>
<accession>A0A7V0T6Y4</accession>